<keyword evidence="3" id="KW-1185">Reference proteome</keyword>
<reference evidence="2 3" key="1">
    <citation type="submission" date="2019-05" db="EMBL/GenBank/DDBJ databases">
        <title>Genome sequencing of F202Z8.</title>
        <authorList>
            <person name="Kwon Y.M."/>
        </authorList>
    </citation>
    <scope>NUCLEOTIDE SEQUENCE [LARGE SCALE GENOMIC DNA]</scope>
    <source>
        <strain evidence="2 3">F202Z8</strain>
    </source>
</reference>
<evidence type="ECO:0000256" key="1">
    <source>
        <dbReference type="SAM" id="Phobius"/>
    </source>
</evidence>
<proteinExistence type="predicted"/>
<gene>
    <name evidence="2" type="ORF">FGM00_16710</name>
</gene>
<keyword evidence="1" id="KW-0472">Membrane</keyword>
<organism evidence="2 3">
    <name type="scientific">Aggregatimonas sangjinii</name>
    <dbReference type="NCBI Taxonomy" id="2583587"/>
    <lineage>
        <taxon>Bacteria</taxon>
        <taxon>Pseudomonadati</taxon>
        <taxon>Bacteroidota</taxon>
        <taxon>Flavobacteriia</taxon>
        <taxon>Flavobacteriales</taxon>
        <taxon>Flavobacteriaceae</taxon>
        <taxon>Aggregatimonas</taxon>
    </lineage>
</organism>
<dbReference type="OrthoDB" id="1099872at2"/>
<dbReference type="Proteomes" id="UP000310017">
    <property type="component" value="Chromosome"/>
</dbReference>
<dbReference type="AlphaFoldDB" id="A0A5B7SWV7"/>
<dbReference type="EMBL" id="CP040710">
    <property type="protein sequence ID" value="QCX01673.1"/>
    <property type="molecule type" value="Genomic_DNA"/>
</dbReference>
<accession>A0A5B7SWV7</accession>
<name>A0A5B7SWV7_9FLAO</name>
<keyword evidence="1" id="KW-1133">Transmembrane helix</keyword>
<dbReference type="RefSeq" id="WP_138854010.1">
    <property type="nucleotide sequence ID" value="NZ_CP040710.1"/>
</dbReference>
<keyword evidence="1" id="KW-0812">Transmembrane</keyword>
<protein>
    <submittedName>
        <fullName evidence="2">Uncharacterized protein</fullName>
    </submittedName>
</protein>
<sequence>MKEYVEHQVKSKAERFFRSAFKVFFMIIAAIVFLLLFGYGFMLLWNWLMPDIFGLPVLSYWQGVGILVMAKLLFGNFEGKGRKKHRKKSSPRFRDRKNDYCKNDFSKWQFYDEFWKEEGEEAFKDFLERKAVEKE</sequence>
<evidence type="ECO:0000313" key="3">
    <source>
        <dbReference type="Proteomes" id="UP000310017"/>
    </source>
</evidence>
<feature type="transmembrane region" description="Helical" evidence="1">
    <location>
        <begin position="21"/>
        <end position="48"/>
    </location>
</feature>
<dbReference type="KEGG" id="asag:FGM00_16710"/>
<feature type="transmembrane region" description="Helical" evidence="1">
    <location>
        <begin position="60"/>
        <end position="77"/>
    </location>
</feature>
<evidence type="ECO:0000313" key="2">
    <source>
        <dbReference type="EMBL" id="QCX01673.1"/>
    </source>
</evidence>